<dbReference type="NCBIfam" id="TIGR01771">
    <property type="entry name" value="L-LDH-NAD"/>
    <property type="match status" value="1"/>
</dbReference>
<evidence type="ECO:0000313" key="15">
    <source>
        <dbReference type="Proteomes" id="UP000824049"/>
    </source>
</evidence>
<evidence type="ECO:0000256" key="10">
    <source>
        <dbReference type="PIRSR" id="PIRSR000102-3"/>
    </source>
</evidence>
<dbReference type="GO" id="GO:0006096">
    <property type="term" value="P:glycolytic process"/>
    <property type="evidence" value="ECO:0007669"/>
    <property type="project" value="UniProtKB-UniRule"/>
</dbReference>
<evidence type="ECO:0000259" key="13">
    <source>
        <dbReference type="Pfam" id="PF02866"/>
    </source>
</evidence>
<dbReference type="Pfam" id="PF02866">
    <property type="entry name" value="Ldh_1_C"/>
    <property type="match status" value="1"/>
</dbReference>
<evidence type="ECO:0000259" key="12">
    <source>
        <dbReference type="Pfam" id="PF00056"/>
    </source>
</evidence>
<evidence type="ECO:0000256" key="5">
    <source>
        <dbReference type="ARBA" id="ARBA00023027"/>
    </source>
</evidence>
<proteinExistence type="inferred from homology"/>
<evidence type="ECO:0000313" key="14">
    <source>
        <dbReference type="EMBL" id="HIZ40813.1"/>
    </source>
</evidence>
<feature type="binding site" evidence="9">
    <location>
        <position position="127"/>
    </location>
    <ligand>
        <name>substrate</name>
    </ligand>
</feature>
<evidence type="ECO:0000256" key="9">
    <source>
        <dbReference type="PIRSR" id="PIRSR000102-2"/>
    </source>
</evidence>
<dbReference type="InterPro" id="IPR011304">
    <property type="entry name" value="L-lactate_DH"/>
</dbReference>
<dbReference type="Pfam" id="PF00056">
    <property type="entry name" value="Ldh_1_N"/>
    <property type="match status" value="1"/>
</dbReference>
<dbReference type="InterPro" id="IPR022383">
    <property type="entry name" value="Lactate/malate_DH_C"/>
</dbReference>
<comment type="catalytic activity">
    <reaction evidence="6">
        <text>(S)-lactate + NAD(+) = pyruvate + NADH + H(+)</text>
        <dbReference type="Rhea" id="RHEA:23444"/>
        <dbReference type="ChEBI" id="CHEBI:15361"/>
        <dbReference type="ChEBI" id="CHEBI:15378"/>
        <dbReference type="ChEBI" id="CHEBI:16651"/>
        <dbReference type="ChEBI" id="CHEBI:57540"/>
        <dbReference type="ChEBI" id="CHEBI:57945"/>
        <dbReference type="EC" id="1.1.1.27"/>
    </reaction>
</comment>
<dbReference type="PANTHER" id="PTHR43128:SF16">
    <property type="entry name" value="L-LACTATE DEHYDROGENASE"/>
    <property type="match status" value="1"/>
</dbReference>
<dbReference type="PROSITE" id="PS00064">
    <property type="entry name" value="L_LDH"/>
    <property type="match status" value="1"/>
</dbReference>
<dbReference type="GO" id="GO:0004459">
    <property type="term" value="F:L-lactate dehydrogenase (NAD+) activity"/>
    <property type="evidence" value="ECO:0007669"/>
    <property type="project" value="UniProtKB-UniRule"/>
</dbReference>
<protein>
    <recommendedName>
        <fullName evidence="3 7">L-lactate dehydrogenase</fullName>
        <ecNumber evidence="3 7">1.1.1.27</ecNumber>
    </recommendedName>
</protein>
<dbReference type="InterPro" id="IPR018177">
    <property type="entry name" value="L-lactate_DH_AS"/>
</dbReference>
<feature type="binding site" evidence="10">
    <location>
        <begin position="125"/>
        <end position="127"/>
    </location>
    <ligand>
        <name>NAD(+)</name>
        <dbReference type="ChEBI" id="CHEBI:57540"/>
    </ligand>
</feature>
<dbReference type="Gene3D" id="3.90.110.10">
    <property type="entry name" value="Lactate dehydrogenase/glycoside hydrolase, family 4, C-terminal"/>
    <property type="match status" value="1"/>
</dbReference>
<feature type="active site" description="Proton acceptor" evidence="8">
    <location>
        <position position="182"/>
    </location>
</feature>
<dbReference type="PRINTS" id="PR00086">
    <property type="entry name" value="LLDHDRGNASE"/>
</dbReference>
<feature type="binding site" evidence="10">
    <location>
        <begin position="17"/>
        <end position="22"/>
    </location>
    <ligand>
        <name>NAD(+)</name>
        <dbReference type="ChEBI" id="CHEBI:57540"/>
    </ligand>
</feature>
<feature type="domain" description="Lactate/malate dehydrogenase C-terminal" evidence="13">
    <location>
        <begin position="154"/>
        <end position="315"/>
    </location>
</feature>
<feature type="binding site" evidence="9">
    <location>
        <position position="158"/>
    </location>
    <ligand>
        <name>substrate</name>
    </ligand>
</feature>
<dbReference type="InterPro" id="IPR001236">
    <property type="entry name" value="Lactate/malate_DH_N"/>
</dbReference>
<feature type="binding site" evidence="10">
    <location>
        <position position="102"/>
    </location>
    <ligand>
        <name>NAD(+)</name>
        <dbReference type="ChEBI" id="CHEBI:57540"/>
    </ligand>
</feature>
<dbReference type="PANTHER" id="PTHR43128">
    <property type="entry name" value="L-2-HYDROXYCARBOXYLATE DEHYDROGENASE (NAD(P)(+))"/>
    <property type="match status" value="1"/>
</dbReference>
<dbReference type="SUPFAM" id="SSF51735">
    <property type="entry name" value="NAD(P)-binding Rossmann-fold domains"/>
    <property type="match status" value="1"/>
</dbReference>
<dbReference type="AlphaFoldDB" id="A0A9D2EN68"/>
<dbReference type="InterPro" id="IPR015955">
    <property type="entry name" value="Lactate_DH/Glyco_Ohase_4_C"/>
</dbReference>
<gene>
    <name evidence="14" type="ORF">H9968_13020</name>
</gene>
<dbReference type="Proteomes" id="UP000824049">
    <property type="component" value="Unassembled WGS sequence"/>
</dbReference>
<name>A0A9D2EN68_9FIRM</name>
<evidence type="ECO:0000256" key="7">
    <source>
        <dbReference type="NCBIfam" id="TIGR01771"/>
    </source>
</evidence>
<dbReference type="PIRSF" id="PIRSF000102">
    <property type="entry name" value="Lac_mal_DH"/>
    <property type="match status" value="1"/>
</dbReference>
<evidence type="ECO:0000256" key="2">
    <source>
        <dbReference type="ARBA" id="ARBA00006054"/>
    </source>
</evidence>
<evidence type="ECO:0000256" key="8">
    <source>
        <dbReference type="PIRSR" id="PIRSR000102-1"/>
    </source>
</evidence>
<keyword evidence="4 11" id="KW-0560">Oxidoreductase</keyword>
<comment type="caution">
    <text evidence="14">The sequence shown here is derived from an EMBL/GenBank/DDBJ whole genome shotgun (WGS) entry which is preliminary data.</text>
</comment>
<organism evidence="14 15">
    <name type="scientific">Candidatus Anaerobutyricum stercoris</name>
    <dbReference type="NCBI Taxonomy" id="2838457"/>
    <lineage>
        <taxon>Bacteria</taxon>
        <taxon>Bacillati</taxon>
        <taxon>Bacillota</taxon>
        <taxon>Clostridia</taxon>
        <taxon>Lachnospirales</taxon>
        <taxon>Lachnospiraceae</taxon>
        <taxon>Anaerobutyricum</taxon>
    </lineage>
</organism>
<reference evidence="14" key="1">
    <citation type="journal article" date="2021" name="PeerJ">
        <title>Extensive microbial diversity within the chicken gut microbiome revealed by metagenomics and culture.</title>
        <authorList>
            <person name="Gilroy R."/>
            <person name="Ravi A."/>
            <person name="Getino M."/>
            <person name="Pursley I."/>
            <person name="Horton D.L."/>
            <person name="Alikhan N.F."/>
            <person name="Baker D."/>
            <person name="Gharbi K."/>
            <person name="Hall N."/>
            <person name="Watson M."/>
            <person name="Adriaenssens E.M."/>
            <person name="Foster-Nyarko E."/>
            <person name="Jarju S."/>
            <person name="Secka A."/>
            <person name="Antonio M."/>
            <person name="Oren A."/>
            <person name="Chaudhuri R.R."/>
            <person name="La Ragione R."/>
            <person name="Hildebrand F."/>
            <person name="Pallen M.J."/>
        </authorList>
    </citation>
    <scope>NUCLEOTIDE SEQUENCE</scope>
    <source>
        <strain evidence="14">CHK179-28034</strain>
    </source>
</reference>
<evidence type="ECO:0000256" key="1">
    <source>
        <dbReference type="ARBA" id="ARBA00004843"/>
    </source>
</evidence>
<evidence type="ECO:0000256" key="6">
    <source>
        <dbReference type="ARBA" id="ARBA00049258"/>
    </source>
</evidence>
<accession>A0A9D2EN68</accession>
<comment type="pathway">
    <text evidence="1">Fermentation; pyruvate fermentation to lactate; (S)-lactate from pyruvate: step 1/1.</text>
</comment>
<comment type="similarity">
    <text evidence="2">Belongs to the LDH/MDH superfamily. LDH family.</text>
</comment>
<feature type="binding site" evidence="9">
    <location>
        <position position="95"/>
    </location>
    <ligand>
        <name>substrate</name>
    </ligand>
</feature>
<dbReference type="Gene3D" id="3.40.50.720">
    <property type="entry name" value="NAD(P)-binding Rossmann-like Domain"/>
    <property type="match status" value="1"/>
</dbReference>
<dbReference type="FunFam" id="3.40.50.720:FF:000018">
    <property type="entry name" value="Malate dehydrogenase"/>
    <property type="match status" value="1"/>
</dbReference>
<dbReference type="InterPro" id="IPR036291">
    <property type="entry name" value="NAD(P)-bd_dom_sf"/>
</dbReference>
<dbReference type="EMBL" id="DXBR01000118">
    <property type="protein sequence ID" value="HIZ40813.1"/>
    <property type="molecule type" value="Genomic_DNA"/>
</dbReference>
<sequence length="318" mass="34765">MMMDGYIVSKRKVAVIGAGFVGASIAYALTIRNLAREIVLIDIDREKTEGEAMDIQHGIPDLGNAVVRAGSYEDCRDCDLIIITAGRNRKPGESRLDLIAGNSGILRNVVEQMQKYYTGGVIMLVSNPVDVLVYQCTRWMGLPDGRVFGTGCALDSSRMIRLMADYTKRDTESVKINIVGEHGDSQIPIWSRAAVDGIPMQEYCEKHGLSWTQEIRDDFAGKVRGMGASIIKNKGRTHFGIATSVCYLASAVLDQRPAIASVSTVLKGEYGVSGVGLSVPSIIGVNGVERRLEEEWTEEELTLFRQAADKMKGVLDTL</sequence>
<evidence type="ECO:0000256" key="11">
    <source>
        <dbReference type="RuleBase" id="RU003369"/>
    </source>
</evidence>
<evidence type="ECO:0000256" key="3">
    <source>
        <dbReference type="ARBA" id="ARBA00012967"/>
    </source>
</evidence>
<keyword evidence="5 10" id="KW-0520">NAD</keyword>
<dbReference type="InterPro" id="IPR001557">
    <property type="entry name" value="L-lactate/malate_DH"/>
</dbReference>
<feature type="domain" description="Lactate/malate dehydrogenase N-terminal" evidence="12">
    <location>
        <begin position="12"/>
        <end position="149"/>
    </location>
</feature>
<reference evidence="14" key="2">
    <citation type="submission" date="2021-04" db="EMBL/GenBank/DDBJ databases">
        <authorList>
            <person name="Gilroy R."/>
        </authorList>
    </citation>
    <scope>NUCLEOTIDE SEQUENCE</scope>
    <source>
        <strain evidence="14">CHK179-28034</strain>
    </source>
</reference>
<dbReference type="SUPFAM" id="SSF56327">
    <property type="entry name" value="LDH C-terminal domain-like"/>
    <property type="match status" value="1"/>
</dbReference>
<feature type="binding site" evidence="9">
    <location>
        <position position="89"/>
    </location>
    <ligand>
        <name>substrate</name>
    </ligand>
</feature>
<dbReference type="EC" id="1.1.1.27" evidence="3 7"/>
<dbReference type="GO" id="GO:0006089">
    <property type="term" value="P:lactate metabolic process"/>
    <property type="evidence" value="ECO:0007669"/>
    <property type="project" value="TreeGrafter"/>
</dbReference>
<evidence type="ECO:0000256" key="4">
    <source>
        <dbReference type="ARBA" id="ARBA00023002"/>
    </source>
</evidence>
<feature type="binding site" evidence="10">
    <location>
        <position position="42"/>
    </location>
    <ligand>
        <name>NAD(+)</name>
        <dbReference type="ChEBI" id="CHEBI:57540"/>
    </ligand>
</feature>
<dbReference type="GO" id="GO:0005737">
    <property type="term" value="C:cytoplasm"/>
    <property type="evidence" value="ECO:0007669"/>
    <property type="project" value="UniProtKB-UniRule"/>
</dbReference>